<proteinExistence type="predicted"/>
<reference evidence="1 2" key="1">
    <citation type="submission" date="2021-03" db="EMBL/GenBank/DDBJ databases">
        <title>Whole genome shotgun sequence of Actinoplanes toevensis NBRC 105298.</title>
        <authorList>
            <person name="Komaki H."/>
            <person name="Tamura T."/>
        </authorList>
    </citation>
    <scope>NUCLEOTIDE SEQUENCE [LARGE SCALE GENOMIC DNA]</scope>
    <source>
        <strain evidence="1 2">NBRC 105298</strain>
    </source>
</reference>
<comment type="caution">
    <text evidence="1">The sequence shown here is derived from an EMBL/GenBank/DDBJ whole genome shotgun (WGS) entry which is preliminary data.</text>
</comment>
<accession>A0A919WD47</accession>
<sequence>MTAEYVRVHRRRVQTAVRRFTHPDTDRTITLVGTYHLAKPDYWRDLGEVIDKLEANGAVVHCEASGPPDPEADMTPQEREAVDQLVRMKAREGRRLTALGWTDQKGGLAYPDSWRVVDLDILQIVRRLGPVLAHKAAAMHLRMMDWPDTNKTRFNLFRVIISLYFRLWTSDKSVLKAGTGEFQHVLVEARNEHALAAAAGTDLDLVMIWGLAHLPGLEAGLIARGFERSGPPQWHTVMRRRPSIVAALLRLLVGWPAPTVAAEPDGQSPPSRP</sequence>
<evidence type="ECO:0000313" key="2">
    <source>
        <dbReference type="Proteomes" id="UP000677082"/>
    </source>
</evidence>
<dbReference type="Proteomes" id="UP000677082">
    <property type="component" value="Unassembled WGS sequence"/>
</dbReference>
<protein>
    <submittedName>
        <fullName evidence="1">Uncharacterized protein</fullName>
    </submittedName>
</protein>
<name>A0A919WD47_9ACTN</name>
<dbReference type="EMBL" id="BOQN01000173">
    <property type="protein sequence ID" value="GIM97953.1"/>
    <property type="molecule type" value="Genomic_DNA"/>
</dbReference>
<dbReference type="AlphaFoldDB" id="A0A919WD47"/>
<evidence type="ECO:0000313" key="1">
    <source>
        <dbReference type="EMBL" id="GIM97953.1"/>
    </source>
</evidence>
<gene>
    <name evidence="1" type="ORF">Ato02nite_097460</name>
</gene>
<organism evidence="1 2">
    <name type="scientific">Paractinoplanes toevensis</name>
    <dbReference type="NCBI Taxonomy" id="571911"/>
    <lineage>
        <taxon>Bacteria</taxon>
        <taxon>Bacillati</taxon>
        <taxon>Actinomycetota</taxon>
        <taxon>Actinomycetes</taxon>
        <taxon>Micromonosporales</taxon>
        <taxon>Micromonosporaceae</taxon>
        <taxon>Paractinoplanes</taxon>
    </lineage>
</organism>
<keyword evidence="2" id="KW-1185">Reference proteome</keyword>